<name>A0ABR2VWE2_9FUNG</name>
<dbReference type="InterPro" id="IPR003593">
    <property type="entry name" value="AAA+_ATPase"/>
</dbReference>
<keyword evidence="7 10" id="KW-1133">Transmembrane helix</keyword>
<reference evidence="12 13" key="1">
    <citation type="submission" date="2023-04" db="EMBL/GenBank/DDBJ databases">
        <title>Genome of Basidiobolus ranarum AG-B5.</title>
        <authorList>
            <person name="Stajich J.E."/>
            <person name="Carter-House D."/>
            <person name="Gryganskyi A."/>
        </authorList>
    </citation>
    <scope>NUCLEOTIDE SEQUENCE [LARGE SCALE GENOMIC DNA]</scope>
    <source>
        <strain evidence="12 13">AG-B5</strain>
    </source>
</reference>
<feature type="domain" description="ABC transporter" evidence="11">
    <location>
        <begin position="152"/>
        <end position="402"/>
    </location>
</feature>
<keyword evidence="4 10" id="KW-0812">Transmembrane</keyword>
<dbReference type="Pfam" id="PF06422">
    <property type="entry name" value="PDR_CDR"/>
    <property type="match status" value="2"/>
</dbReference>
<dbReference type="EMBL" id="JASJQH010007517">
    <property type="protein sequence ID" value="KAK9707990.1"/>
    <property type="molecule type" value="Genomic_DNA"/>
</dbReference>
<evidence type="ECO:0000256" key="9">
    <source>
        <dbReference type="SAM" id="MobiDB-lite"/>
    </source>
</evidence>
<dbReference type="InterPro" id="IPR013525">
    <property type="entry name" value="ABC2_TM"/>
</dbReference>
<dbReference type="SMART" id="SM00382">
    <property type="entry name" value="AAA"/>
    <property type="match status" value="2"/>
</dbReference>
<dbReference type="InterPro" id="IPR027417">
    <property type="entry name" value="P-loop_NTPase"/>
</dbReference>
<keyword evidence="8 10" id="KW-0472">Membrane</keyword>
<feature type="region of interest" description="Disordered" evidence="9">
    <location>
        <begin position="799"/>
        <end position="830"/>
    </location>
</feature>
<dbReference type="InterPro" id="IPR034001">
    <property type="entry name" value="ABCG_PDR_1"/>
</dbReference>
<comment type="similarity">
    <text evidence="2">Belongs to the ABC transporter superfamily. ABCG family. PDR (TC 3.A.1.205) subfamily.</text>
</comment>
<keyword evidence="13" id="KW-1185">Reference proteome</keyword>
<evidence type="ECO:0000256" key="8">
    <source>
        <dbReference type="ARBA" id="ARBA00023136"/>
    </source>
</evidence>
<evidence type="ECO:0000256" key="5">
    <source>
        <dbReference type="ARBA" id="ARBA00022741"/>
    </source>
</evidence>
<feature type="transmembrane region" description="Helical" evidence="10">
    <location>
        <begin position="1434"/>
        <end position="1455"/>
    </location>
</feature>
<protein>
    <submittedName>
        <fullName evidence="12">ATP-binding cassette transporter snq2</fullName>
    </submittedName>
</protein>
<evidence type="ECO:0000256" key="7">
    <source>
        <dbReference type="ARBA" id="ARBA00022989"/>
    </source>
</evidence>
<dbReference type="Pfam" id="PF01061">
    <property type="entry name" value="ABC2_membrane"/>
    <property type="match status" value="2"/>
</dbReference>
<evidence type="ECO:0000256" key="6">
    <source>
        <dbReference type="ARBA" id="ARBA00022840"/>
    </source>
</evidence>
<dbReference type="Proteomes" id="UP001479436">
    <property type="component" value="Unassembled WGS sequence"/>
</dbReference>
<dbReference type="InterPro" id="IPR034003">
    <property type="entry name" value="ABCG_PDR_2"/>
</dbReference>
<evidence type="ECO:0000259" key="11">
    <source>
        <dbReference type="PROSITE" id="PS50893"/>
    </source>
</evidence>
<dbReference type="SUPFAM" id="SSF52540">
    <property type="entry name" value="P-loop containing nucleoside triphosphate hydrolases"/>
    <property type="match status" value="2"/>
</dbReference>
<evidence type="ECO:0000256" key="1">
    <source>
        <dbReference type="ARBA" id="ARBA00004141"/>
    </source>
</evidence>
<dbReference type="CDD" id="cd03233">
    <property type="entry name" value="ABCG_PDR_domain1"/>
    <property type="match status" value="1"/>
</dbReference>
<organism evidence="12 13">
    <name type="scientific">Basidiobolus ranarum</name>
    <dbReference type="NCBI Taxonomy" id="34480"/>
    <lineage>
        <taxon>Eukaryota</taxon>
        <taxon>Fungi</taxon>
        <taxon>Fungi incertae sedis</taxon>
        <taxon>Zoopagomycota</taxon>
        <taxon>Entomophthoromycotina</taxon>
        <taxon>Basidiobolomycetes</taxon>
        <taxon>Basidiobolales</taxon>
        <taxon>Basidiobolaceae</taxon>
        <taxon>Basidiobolus</taxon>
    </lineage>
</organism>
<gene>
    <name evidence="12" type="primary">SNQ2_7</name>
    <name evidence="12" type="ORF">K7432_009890</name>
</gene>
<dbReference type="InterPro" id="IPR010929">
    <property type="entry name" value="PDR_CDR_ABC"/>
</dbReference>
<evidence type="ECO:0000256" key="2">
    <source>
        <dbReference type="ARBA" id="ARBA00006012"/>
    </source>
</evidence>
<dbReference type="Pfam" id="PF19055">
    <property type="entry name" value="ABC2_membrane_7"/>
    <property type="match status" value="2"/>
</dbReference>
<dbReference type="InterPro" id="IPR043926">
    <property type="entry name" value="ABCG_dom"/>
</dbReference>
<feature type="transmembrane region" description="Helical" evidence="10">
    <location>
        <begin position="1244"/>
        <end position="1271"/>
    </location>
</feature>
<feature type="region of interest" description="Disordered" evidence="9">
    <location>
        <begin position="1"/>
        <end position="26"/>
    </location>
</feature>
<keyword evidence="5" id="KW-0547">Nucleotide-binding</keyword>
<feature type="transmembrane region" description="Helical" evidence="10">
    <location>
        <begin position="1203"/>
        <end position="1223"/>
    </location>
</feature>
<feature type="transmembrane region" description="Helical" evidence="10">
    <location>
        <begin position="681"/>
        <end position="699"/>
    </location>
</feature>
<feature type="transmembrane region" description="Helical" evidence="10">
    <location>
        <begin position="653"/>
        <end position="674"/>
    </location>
</feature>
<dbReference type="Pfam" id="PF14510">
    <property type="entry name" value="ABC_trans_N"/>
    <property type="match status" value="1"/>
</dbReference>
<feature type="domain" description="ABC transporter" evidence="11">
    <location>
        <begin position="837"/>
        <end position="1080"/>
    </location>
</feature>
<evidence type="ECO:0000256" key="10">
    <source>
        <dbReference type="SAM" id="Phobius"/>
    </source>
</evidence>
<proteinExistence type="inferred from homology"/>
<dbReference type="GO" id="GO:0005524">
    <property type="term" value="F:ATP binding"/>
    <property type="evidence" value="ECO:0007669"/>
    <property type="project" value="UniProtKB-KW"/>
</dbReference>
<feature type="compositionally biased region" description="Basic and acidic residues" evidence="9">
    <location>
        <begin position="803"/>
        <end position="828"/>
    </location>
</feature>
<dbReference type="Gene3D" id="3.40.50.300">
    <property type="entry name" value="P-loop containing nucleotide triphosphate hydrolases"/>
    <property type="match status" value="2"/>
</dbReference>
<dbReference type="Pfam" id="PF00005">
    <property type="entry name" value="ABC_tran"/>
    <property type="match status" value="2"/>
</dbReference>
<dbReference type="CDD" id="cd03232">
    <property type="entry name" value="ABCG_PDR_domain2"/>
    <property type="match status" value="1"/>
</dbReference>
<feature type="transmembrane region" description="Helical" evidence="10">
    <location>
        <begin position="623"/>
        <end position="641"/>
    </location>
</feature>
<dbReference type="InterPro" id="IPR029481">
    <property type="entry name" value="ABC_trans_N"/>
</dbReference>
<evidence type="ECO:0000313" key="13">
    <source>
        <dbReference type="Proteomes" id="UP001479436"/>
    </source>
</evidence>
<evidence type="ECO:0000256" key="3">
    <source>
        <dbReference type="ARBA" id="ARBA00022448"/>
    </source>
</evidence>
<comment type="subcellular location">
    <subcellularLocation>
        <location evidence="1">Membrane</location>
        <topology evidence="1">Multi-pass membrane protein</topology>
    </subcellularLocation>
</comment>
<keyword evidence="6 12" id="KW-0067">ATP-binding</keyword>
<evidence type="ECO:0000313" key="12">
    <source>
        <dbReference type="EMBL" id="KAK9707990.1"/>
    </source>
</evidence>
<dbReference type="PROSITE" id="PS50893">
    <property type="entry name" value="ABC_TRANSPORTER_2"/>
    <property type="match status" value="2"/>
</dbReference>
<comment type="caution">
    <text evidence="12">The sequence shown here is derived from an EMBL/GenBank/DDBJ whole genome shotgun (WGS) entry which is preliminary data.</text>
</comment>
<dbReference type="InterPro" id="IPR017871">
    <property type="entry name" value="ABC_transporter-like_CS"/>
</dbReference>
<feature type="transmembrane region" description="Helical" evidence="10">
    <location>
        <begin position="1283"/>
        <end position="1304"/>
    </location>
</feature>
<dbReference type="PROSITE" id="PS00211">
    <property type="entry name" value="ABC_TRANSPORTER_1"/>
    <property type="match status" value="1"/>
</dbReference>
<evidence type="ECO:0000256" key="4">
    <source>
        <dbReference type="ARBA" id="ARBA00022692"/>
    </source>
</evidence>
<sequence length="1460" mass="164884">MNMHNDSEDSEPNESSNQFKDFTTNGIDELTMVESGERATGGQWGGRSMVNVESAEQEFKELGRSLTRETALQRIATKHSKLGTEVEKAGDEQQDFDLSDFLTETSNASDKEGIKRKRMGVTFKNLTVVGEGADASHISDLLTPLEIFGQWLNPKNWFSKNQRGTDFDILHEITGFCRDGEMLLVLGRPGSGCSTFLRVIANNTEDYKAVNGEVAYGGVCAKEFKKYRGDSVYIMEEDVHYPTLTVAQTLQFALKTKTPGKRLPNQTRKMFVNSILHMLGSMFGLNKAMNTLVGNEFVRGLSGGERKRLSIAEAMASRSAINCWDCSTRGLDAASALDYAKSLRVMSNTLNKTTIASFYQASESIYYQFDKVVILDKGRCIFFGPVHRAKSYFEELGFVCPSRKSTPDFLTGITNPHERVIAPGWEGRTPRTAVDFEQAFRASTDYKILIEEIKHYDRWIEDQHPADEFKDHLREAKAKTLPKKSPYTTSYFSEIKALIVRQFQLIWGDKASLVSRAFSVTSKGLIYASVFYLMPLTGLGTFSRGGALFAVVLFMSLVSQSELPNALQGRGILQKHKAYAMYHPSSFHIAQVICDIPVNIMQSIVFTLCSYFMFGLDLRADKFFFYWFSVFMLSMCMTAYYRLCGAISKNYFLASQLSGTVWIALLCYAGYLIPYPQMHPWLLWVFWINPMAYGFKALLTNEMHDLIFLCEGPDAVPYGPTYTDSLYRSCTIAGSQPGQLSVLGDDYLRATYGYLTSQMGINIVAVILFWLFFVACTALALEKIEFTHAGTTRSVYKKGMAPKKNDTGAEEQELKEQAEEEKNGDKSTMDLNTNTTFTWQHINYTVPVKGGERQLLDDIGGWIKPGQMTALMGSSGAGKTTLLDVLSKRKTIGKIDGRMYLNGEPLGIDFERITGYCEQMDVHNPAATVREALRFSAYLRQSPEVPKEEKDAYVEEILRLMEMEHIAEALIGDLESGAGISVEERKRLTIGIELVAKPKILFLDEPTSGLDAQSSYNIIKFVRKLADHGMPLVCTIHQPSSILFEYFDRLLLLARGGKTVYFGPIGENSRVMLDYFEHNGAPPCPPEANPSEYILDCIGAGINGKAKADWIQLWKDSPEAVAVQAELEEVQKTVKPKNPNVREFATGEWEQFKLVYKRMNKTWWRSPDYNMGRFAKVIVVCLLNGFSFWKLGDSAVDLQARIFSIFQILVLGTSLVVLAQPKFMSERQWFKREYASKLYSWRPFGMSIVLVELPYLVICAVLCMICVYWTIGFQSLSDREGYYFIMFLFFMFFSCSFGQMVAAASASLTQASIFNSFLNSFLNLFAGLLMTPQGLPTFWRSWMYWLDPYHYFLEGLMVNELQDFKVHCKESDFIKFLAPTGQTCGQYAADFLKVAPGYLASSNATGLCSYCPYTHGQDFTATLGWEFSHRWRNLGVTIGFCAFNIFATLVFIWVFRKTKR</sequence>
<accession>A0ABR2VWE2</accession>
<dbReference type="InterPro" id="IPR003439">
    <property type="entry name" value="ABC_transporter-like_ATP-bd"/>
</dbReference>
<feature type="transmembrane region" description="Helical" evidence="10">
    <location>
        <begin position="1316"/>
        <end position="1335"/>
    </location>
</feature>
<feature type="transmembrane region" description="Helical" evidence="10">
    <location>
        <begin position="759"/>
        <end position="781"/>
    </location>
</feature>
<dbReference type="PANTHER" id="PTHR19241">
    <property type="entry name" value="ATP-BINDING CASSETTE TRANSPORTER"/>
    <property type="match status" value="1"/>
</dbReference>
<keyword evidence="3" id="KW-0813">Transport</keyword>